<dbReference type="Proteomes" id="UP000799766">
    <property type="component" value="Unassembled WGS sequence"/>
</dbReference>
<gene>
    <name evidence="9" type="ORF">BDY21DRAFT_365722</name>
</gene>
<name>A0A6A6NTM9_9PEZI</name>
<evidence type="ECO:0000256" key="8">
    <source>
        <dbReference type="ARBA" id="ARBA00023136"/>
    </source>
</evidence>
<keyword evidence="6" id="KW-0249">Electron transport</keyword>
<accession>A0A6A6NTM9</accession>
<dbReference type="GO" id="GO:0005743">
    <property type="term" value="C:mitochondrial inner membrane"/>
    <property type="evidence" value="ECO:0007669"/>
    <property type="project" value="UniProtKB-SubCell"/>
</dbReference>
<dbReference type="Pfam" id="PF04716">
    <property type="entry name" value="ETC_C1_NDUFA5"/>
    <property type="match status" value="1"/>
</dbReference>
<dbReference type="GO" id="GO:0022904">
    <property type="term" value="P:respiratory electron transport chain"/>
    <property type="evidence" value="ECO:0007669"/>
    <property type="project" value="InterPro"/>
</dbReference>
<keyword evidence="10" id="KW-1185">Reference proteome</keyword>
<keyword evidence="8" id="KW-0472">Membrane</keyword>
<keyword evidence="5" id="KW-0999">Mitochondrion inner membrane</keyword>
<comment type="similarity">
    <text evidence="2">Belongs to the complex I NDUFA5 subunit family.</text>
</comment>
<keyword evidence="4" id="KW-0679">Respiratory chain</keyword>
<dbReference type="PANTHER" id="PTHR12653:SF0">
    <property type="entry name" value="NADH DEHYDROGENASE [UBIQUINONE] 1 ALPHA SUBCOMPLEX SUBUNIT 5"/>
    <property type="match status" value="1"/>
</dbReference>
<keyword evidence="3" id="KW-0813">Transport</keyword>
<proteinExistence type="inferred from homology"/>
<keyword evidence="7" id="KW-0496">Mitochondrion</keyword>
<dbReference type="OrthoDB" id="286811at2759"/>
<reference evidence="9" key="1">
    <citation type="journal article" date="2020" name="Stud. Mycol.">
        <title>101 Dothideomycetes genomes: a test case for predicting lifestyles and emergence of pathogens.</title>
        <authorList>
            <person name="Haridas S."/>
            <person name="Albert R."/>
            <person name="Binder M."/>
            <person name="Bloem J."/>
            <person name="Labutti K."/>
            <person name="Salamov A."/>
            <person name="Andreopoulos B."/>
            <person name="Baker S."/>
            <person name="Barry K."/>
            <person name="Bills G."/>
            <person name="Bluhm B."/>
            <person name="Cannon C."/>
            <person name="Castanera R."/>
            <person name="Culley D."/>
            <person name="Daum C."/>
            <person name="Ezra D."/>
            <person name="Gonzalez J."/>
            <person name="Henrissat B."/>
            <person name="Kuo A."/>
            <person name="Liang C."/>
            <person name="Lipzen A."/>
            <person name="Lutzoni F."/>
            <person name="Magnuson J."/>
            <person name="Mondo S."/>
            <person name="Nolan M."/>
            <person name="Ohm R."/>
            <person name="Pangilinan J."/>
            <person name="Park H.-J."/>
            <person name="Ramirez L."/>
            <person name="Alfaro M."/>
            <person name="Sun H."/>
            <person name="Tritt A."/>
            <person name="Yoshinaga Y."/>
            <person name="Zwiers L.-H."/>
            <person name="Turgeon B."/>
            <person name="Goodwin S."/>
            <person name="Spatafora J."/>
            <person name="Crous P."/>
            <person name="Grigoriev I."/>
        </authorList>
    </citation>
    <scope>NUCLEOTIDE SEQUENCE</scope>
    <source>
        <strain evidence="9">ATCC 16933</strain>
    </source>
</reference>
<evidence type="ECO:0000256" key="2">
    <source>
        <dbReference type="ARBA" id="ARBA00010261"/>
    </source>
</evidence>
<dbReference type="PANTHER" id="PTHR12653">
    <property type="entry name" value="NADH-UBIQUINONE OXIDOREDUCTASE 13 KD-B SUBUNIT"/>
    <property type="match status" value="1"/>
</dbReference>
<organism evidence="9 10">
    <name type="scientific">Lineolata rhizophorae</name>
    <dbReference type="NCBI Taxonomy" id="578093"/>
    <lineage>
        <taxon>Eukaryota</taxon>
        <taxon>Fungi</taxon>
        <taxon>Dikarya</taxon>
        <taxon>Ascomycota</taxon>
        <taxon>Pezizomycotina</taxon>
        <taxon>Dothideomycetes</taxon>
        <taxon>Dothideomycetes incertae sedis</taxon>
        <taxon>Lineolatales</taxon>
        <taxon>Lineolataceae</taxon>
        <taxon>Lineolata</taxon>
    </lineage>
</organism>
<evidence type="ECO:0000256" key="6">
    <source>
        <dbReference type="ARBA" id="ARBA00022982"/>
    </source>
</evidence>
<evidence type="ECO:0000256" key="3">
    <source>
        <dbReference type="ARBA" id="ARBA00022448"/>
    </source>
</evidence>
<evidence type="ECO:0000313" key="9">
    <source>
        <dbReference type="EMBL" id="KAF2455101.1"/>
    </source>
</evidence>
<dbReference type="AlphaFoldDB" id="A0A6A6NTM9"/>
<protein>
    <submittedName>
        <fullName evidence="9">NADH-ubiquinone oxidoreductase 29.9 kDa subunit</fullName>
    </submittedName>
</protein>
<evidence type="ECO:0000256" key="1">
    <source>
        <dbReference type="ARBA" id="ARBA00004443"/>
    </source>
</evidence>
<dbReference type="EMBL" id="MU001688">
    <property type="protein sequence ID" value="KAF2455101.1"/>
    <property type="molecule type" value="Genomic_DNA"/>
</dbReference>
<dbReference type="InterPro" id="IPR006806">
    <property type="entry name" value="NDUFA5"/>
</dbReference>
<evidence type="ECO:0000256" key="5">
    <source>
        <dbReference type="ARBA" id="ARBA00022792"/>
    </source>
</evidence>
<sequence length="227" mass="25544">MRPAFRLLASVKSSARFLEPGAPTGLTGLRTHATPRTALVSVYTSTLDKLKALPESSTYRHSTEALTKHRLKIVETERGEGYDSWWYRTKDLRNHVASLKDELKDVEKDLEGKVLGDATIRASTQEERDMLKEKYDRKLAILAELPKTEAQLDADPEPPLTAEQVSRIESQIGAGLIEEILQVAEGESTLVEKMAEAKIWEELVEKPAEGQWEYYERQGAHTATQKP</sequence>
<evidence type="ECO:0000256" key="4">
    <source>
        <dbReference type="ARBA" id="ARBA00022660"/>
    </source>
</evidence>
<evidence type="ECO:0000313" key="10">
    <source>
        <dbReference type="Proteomes" id="UP000799766"/>
    </source>
</evidence>
<keyword evidence="9" id="KW-0830">Ubiquinone</keyword>
<evidence type="ECO:0000256" key="7">
    <source>
        <dbReference type="ARBA" id="ARBA00023128"/>
    </source>
</evidence>
<comment type="subcellular location">
    <subcellularLocation>
        <location evidence="1">Mitochondrion inner membrane</location>
        <topology evidence="1">Peripheral membrane protein</topology>
        <orientation evidence="1">Matrix side</orientation>
    </subcellularLocation>
</comment>